<evidence type="ECO:0000313" key="3">
    <source>
        <dbReference type="Proteomes" id="UP000236736"/>
    </source>
</evidence>
<gene>
    <name evidence="2" type="ORF">SAMN03080598_01652</name>
</gene>
<dbReference type="AlphaFoldDB" id="A0A1H5VDS1"/>
<name>A0A1H5VDS1_9BACT</name>
<keyword evidence="3" id="KW-1185">Reference proteome</keyword>
<evidence type="ECO:0000313" key="2">
    <source>
        <dbReference type="EMBL" id="SEF84988.1"/>
    </source>
</evidence>
<dbReference type="PANTHER" id="PTHR41252:SF1">
    <property type="entry name" value="BLR2505 PROTEIN"/>
    <property type="match status" value="1"/>
</dbReference>
<proteinExistence type="predicted"/>
<feature type="chain" id="PRO_5009287168" evidence="1">
    <location>
        <begin position="23"/>
        <end position="159"/>
    </location>
</feature>
<dbReference type="SUPFAM" id="SSF54427">
    <property type="entry name" value="NTF2-like"/>
    <property type="match status" value="1"/>
</dbReference>
<dbReference type="PANTHER" id="PTHR41252">
    <property type="entry name" value="BLR2505 PROTEIN"/>
    <property type="match status" value="1"/>
</dbReference>
<protein>
    <submittedName>
        <fullName evidence="2">Uncharacterized protein</fullName>
    </submittedName>
</protein>
<dbReference type="Gene3D" id="3.10.450.50">
    <property type="match status" value="1"/>
</dbReference>
<dbReference type="Proteomes" id="UP000236736">
    <property type="component" value="Unassembled WGS sequence"/>
</dbReference>
<keyword evidence="1" id="KW-0732">Signal</keyword>
<dbReference type="InterPro" id="IPR032710">
    <property type="entry name" value="NTF2-like_dom_sf"/>
</dbReference>
<dbReference type="RefSeq" id="WP_146064363.1">
    <property type="nucleotide sequence ID" value="NZ_FNVR01000006.1"/>
</dbReference>
<dbReference type="STRING" id="1120964.GCA_001313265_06598"/>
<reference evidence="3" key="1">
    <citation type="submission" date="2016-10" db="EMBL/GenBank/DDBJ databases">
        <authorList>
            <person name="Varghese N."/>
            <person name="Submissions S."/>
        </authorList>
    </citation>
    <scope>NUCLEOTIDE SEQUENCE [LARGE SCALE GENOMIC DNA]</scope>
    <source>
        <strain evidence="3">DSM 17298</strain>
    </source>
</reference>
<sequence length="159" mass="17461">MTTVKNYLFIAALFLITIPAIGQENSDSKKNLSLVDGLYKSFAVGDIPAVLGGLDPNVVWNEAEGNAYADGNPYIGPDAVLNGIFGRLGADHEYFNLKDIVLHEMANGKVLATLRYDAKFKNGKAYNAQVAHLWSLKDEKVVSFQQYVDTKKLHEALAK</sequence>
<evidence type="ECO:0000256" key="1">
    <source>
        <dbReference type="SAM" id="SignalP"/>
    </source>
</evidence>
<dbReference type="EMBL" id="FNVR01000006">
    <property type="protein sequence ID" value="SEF84988.1"/>
    <property type="molecule type" value="Genomic_DNA"/>
</dbReference>
<accession>A0A1H5VDS1</accession>
<feature type="signal peptide" evidence="1">
    <location>
        <begin position="1"/>
        <end position="22"/>
    </location>
</feature>
<organism evidence="2 3">
    <name type="scientific">Algoriphagus boritolerans DSM 17298 = JCM 18970</name>
    <dbReference type="NCBI Taxonomy" id="1120964"/>
    <lineage>
        <taxon>Bacteria</taxon>
        <taxon>Pseudomonadati</taxon>
        <taxon>Bacteroidota</taxon>
        <taxon>Cytophagia</taxon>
        <taxon>Cytophagales</taxon>
        <taxon>Cyclobacteriaceae</taxon>
        <taxon>Algoriphagus</taxon>
    </lineage>
</organism>